<accession>A0AAE0EMT6</accession>
<name>A0AAE0EMT6_9CHLO</name>
<organism evidence="2 3">
    <name type="scientific">Cymbomonas tetramitiformis</name>
    <dbReference type="NCBI Taxonomy" id="36881"/>
    <lineage>
        <taxon>Eukaryota</taxon>
        <taxon>Viridiplantae</taxon>
        <taxon>Chlorophyta</taxon>
        <taxon>Pyramimonadophyceae</taxon>
        <taxon>Pyramimonadales</taxon>
        <taxon>Pyramimonadaceae</taxon>
        <taxon>Cymbomonas</taxon>
    </lineage>
</organism>
<protein>
    <submittedName>
        <fullName evidence="2">Uncharacterized protein</fullName>
    </submittedName>
</protein>
<dbReference type="AlphaFoldDB" id="A0AAE0EMT6"/>
<feature type="compositionally biased region" description="Low complexity" evidence="1">
    <location>
        <begin position="36"/>
        <end position="50"/>
    </location>
</feature>
<gene>
    <name evidence="2" type="ORF">CYMTET_55447</name>
</gene>
<feature type="region of interest" description="Disordered" evidence="1">
    <location>
        <begin position="81"/>
        <end position="107"/>
    </location>
</feature>
<evidence type="ECO:0000256" key="1">
    <source>
        <dbReference type="SAM" id="MobiDB-lite"/>
    </source>
</evidence>
<comment type="caution">
    <text evidence="2">The sequence shown here is derived from an EMBL/GenBank/DDBJ whole genome shotgun (WGS) entry which is preliminary data.</text>
</comment>
<dbReference type="EMBL" id="LGRX02035518">
    <property type="protein sequence ID" value="KAK3234293.1"/>
    <property type="molecule type" value="Genomic_DNA"/>
</dbReference>
<evidence type="ECO:0000313" key="2">
    <source>
        <dbReference type="EMBL" id="KAK3234293.1"/>
    </source>
</evidence>
<feature type="region of interest" description="Disordered" evidence="1">
    <location>
        <begin position="23"/>
        <end position="66"/>
    </location>
</feature>
<reference evidence="2 3" key="1">
    <citation type="journal article" date="2015" name="Genome Biol. Evol.">
        <title>Comparative Genomics of a Bacterivorous Green Alga Reveals Evolutionary Causalities and Consequences of Phago-Mixotrophic Mode of Nutrition.</title>
        <authorList>
            <person name="Burns J.A."/>
            <person name="Paasch A."/>
            <person name="Narechania A."/>
            <person name="Kim E."/>
        </authorList>
    </citation>
    <scope>NUCLEOTIDE SEQUENCE [LARGE SCALE GENOMIC DNA]</scope>
    <source>
        <strain evidence="2 3">PLY_AMNH</strain>
    </source>
</reference>
<evidence type="ECO:0000313" key="3">
    <source>
        <dbReference type="Proteomes" id="UP001190700"/>
    </source>
</evidence>
<feature type="compositionally biased region" description="Basic and acidic residues" evidence="1">
    <location>
        <begin position="97"/>
        <end position="107"/>
    </location>
</feature>
<keyword evidence="3" id="KW-1185">Reference proteome</keyword>
<proteinExistence type="predicted"/>
<sequence length="131" mass="13918">MVSEKTGKDVCVPKLDLSKVMAEDDEANGKKRGSKPVKAVVPSKPKSVKSVHVDDEADSPVAPGKTRAVASIERHLQRQFTAEKKKETGFGTANRALVRDSPGEVKKVPTKAGGNLGVHVRCSCVAPCNLT</sequence>
<dbReference type="Proteomes" id="UP001190700">
    <property type="component" value="Unassembled WGS sequence"/>
</dbReference>